<dbReference type="InterPro" id="IPR045058">
    <property type="entry name" value="GIMA/IAN/Toc"/>
</dbReference>
<keyword evidence="9" id="KW-1002">Plastid outer membrane</keyword>
<keyword evidence="12" id="KW-1133">Transmembrane helix</keyword>
<dbReference type="PANTHER" id="PTHR10903">
    <property type="entry name" value="GTPASE, IMAP FAMILY MEMBER-RELATED"/>
    <property type="match status" value="1"/>
</dbReference>
<evidence type="ECO:0000313" key="17">
    <source>
        <dbReference type="Proteomes" id="UP001628179"/>
    </source>
</evidence>
<evidence type="ECO:0000256" key="9">
    <source>
        <dbReference type="ARBA" id="ARBA00022805"/>
    </source>
</evidence>
<keyword evidence="11" id="KW-0653">Protein transport</keyword>
<gene>
    <name evidence="16" type="ORF">MFIFM68171_02060</name>
</gene>
<organism evidence="16 17">
    <name type="scientific">Madurella fahalii</name>
    <dbReference type="NCBI Taxonomy" id="1157608"/>
    <lineage>
        <taxon>Eukaryota</taxon>
        <taxon>Fungi</taxon>
        <taxon>Dikarya</taxon>
        <taxon>Ascomycota</taxon>
        <taxon>Pezizomycotina</taxon>
        <taxon>Sordariomycetes</taxon>
        <taxon>Sordariomycetidae</taxon>
        <taxon>Sordariales</taxon>
        <taxon>Sordariales incertae sedis</taxon>
        <taxon>Madurella</taxon>
    </lineage>
</organism>
<evidence type="ECO:0000256" key="13">
    <source>
        <dbReference type="ARBA" id="ARBA00023136"/>
    </source>
</evidence>
<dbReference type="Pfam" id="PF01926">
    <property type="entry name" value="MMR_HSR1"/>
    <property type="match status" value="1"/>
</dbReference>
<keyword evidence="4" id="KW-0150">Chloroplast</keyword>
<evidence type="ECO:0000256" key="4">
    <source>
        <dbReference type="ARBA" id="ARBA00022528"/>
    </source>
</evidence>
<evidence type="ECO:0000256" key="2">
    <source>
        <dbReference type="ARBA" id="ARBA00004167"/>
    </source>
</evidence>
<evidence type="ECO:0000259" key="15">
    <source>
        <dbReference type="Pfam" id="PF01926"/>
    </source>
</evidence>
<dbReference type="InterPro" id="IPR006073">
    <property type="entry name" value="GTP-bd"/>
</dbReference>
<keyword evidence="3" id="KW-0813">Transport</keyword>
<keyword evidence="5" id="KW-0934">Plastid</keyword>
<evidence type="ECO:0000256" key="1">
    <source>
        <dbReference type="ARBA" id="ARBA00001946"/>
    </source>
</evidence>
<evidence type="ECO:0000256" key="3">
    <source>
        <dbReference type="ARBA" id="ARBA00022448"/>
    </source>
</evidence>
<keyword evidence="8" id="KW-0378">Hydrolase</keyword>
<dbReference type="PANTHER" id="PTHR10903:SF135">
    <property type="entry name" value="TRANSLOCASE OF CHLOROPLAST 120, CHLOROPLASTIC-RELATED"/>
    <property type="match status" value="1"/>
</dbReference>
<dbReference type="InterPro" id="IPR027417">
    <property type="entry name" value="P-loop_NTPase"/>
</dbReference>
<dbReference type="Proteomes" id="UP001628179">
    <property type="component" value="Unassembled WGS sequence"/>
</dbReference>
<dbReference type="EMBL" id="BAAFSV010000001">
    <property type="protein sequence ID" value="GAB1311850.1"/>
    <property type="molecule type" value="Genomic_DNA"/>
</dbReference>
<feature type="domain" description="G" evidence="15">
    <location>
        <begin position="27"/>
        <end position="107"/>
    </location>
</feature>
<name>A0ABQ0G2R9_9PEZI</name>
<evidence type="ECO:0000256" key="10">
    <source>
        <dbReference type="ARBA" id="ARBA00022842"/>
    </source>
</evidence>
<dbReference type="GeneID" id="98172805"/>
<dbReference type="Gene3D" id="3.40.50.300">
    <property type="entry name" value="P-loop containing nucleotide triphosphate hydrolases"/>
    <property type="match status" value="1"/>
</dbReference>
<keyword evidence="6" id="KW-0812">Transmembrane</keyword>
<proteinExistence type="predicted"/>
<evidence type="ECO:0000256" key="14">
    <source>
        <dbReference type="ARBA" id="ARBA00024013"/>
    </source>
</evidence>
<protein>
    <recommendedName>
        <fullName evidence="15">G domain-containing protein</fullName>
    </recommendedName>
</protein>
<sequence>MDTQTIVAAPQLRVVVDAKPRRDKVMIALLGVTGAGKSTFINTATGQDVVKTSPGSQPCTQDPKAIEFRLDDRTIVLIDTPGFDDSKRSDVRILEDIATWMAKGGFLKERMLDGLIFLHPITLARAGGSELNRTKLLEKILGPNTYNRVLIATTMWDYVASEDLVKERLETRFAPGGVWHELKELGASCVRHENTQQSAHDIVRRIINITDKFGKPKTLLETELKEKQGRVAQTSAGKTLEARLHEEIKMLQEQIFKNLEQRPPGSYKNDGDREHRATWKRWNKDQRILKNRLLEKEQELKKLQNIVFKASHADRKETYQVSLCRARGVYGRVETPLKGAFVDRVGWVTYFDIPRYLHMGYRVWAPDSRRTHLHGDYLTYELFVRPPQWKICLQSHSSPPDLFMQVVLGLFSAGDTEPYSSIVAIPQHLQLGRRVMPWEVKPALHYRMRKELSEPDALVQDLLRGGSPFARLLNNREGVRVVSL</sequence>
<dbReference type="SUPFAM" id="SSF52540">
    <property type="entry name" value="P-loop containing nucleoside triphosphate hydrolases"/>
    <property type="match status" value="1"/>
</dbReference>
<dbReference type="RefSeq" id="XP_070913583.1">
    <property type="nucleotide sequence ID" value="XM_071057482.1"/>
</dbReference>
<keyword evidence="17" id="KW-1185">Reference proteome</keyword>
<comment type="caution">
    <text evidence="16">The sequence shown here is derived from an EMBL/GenBank/DDBJ whole genome shotgun (WGS) entry which is preliminary data.</text>
</comment>
<evidence type="ECO:0000256" key="6">
    <source>
        <dbReference type="ARBA" id="ARBA00022692"/>
    </source>
</evidence>
<evidence type="ECO:0000256" key="11">
    <source>
        <dbReference type="ARBA" id="ARBA00022927"/>
    </source>
</evidence>
<keyword evidence="10" id="KW-0460">Magnesium</keyword>
<accession>A0ABQ0G2R9</accession>
<keyword evidence="7" id="KW-0479">Metal-binding</keyword>
<evidence type="ECO:0000256" key="5">
    <source>
        <dbReference type="ARBA" id="ARBA00022640"/>
    </source>
</evidence>
<evidence type="ECO:0000256" key="8">
    <source>
        <dbReference type="ARBA" id="ARBA00022801"/>
    </source>
</evidence>
<evidence type="ECO:0000313" key="16">
    <source>
        <dbReference type="EMBL" id="GAB1311850.1"/>
    </source>
</evidence>
<reference evidence="16 17" key="1">
    <citation type="submission" date="2024-09" db="EMBL/GenBank/DDBJ databases">
        <title>Itraconazole resistance in Madurella fahalii resulting from another homologue of gene encoding cytochrome P450 14-alpha sterol demethylase (CYP51).</title>
        <authorList>
            <person name="Yoshioka I."/>
            <person name="Fahal A.H."/>
            <person name="Kaneko S."/>
            <person name="Yaguchi T."/>
        </authorList>
    </citation>
    <scope>NUCLEOTIDE SEQUENCE [LARGE SCALE GENOMIC DNA]</scope>
    <source>
        <strain evidence="16 17">IFM 68171</strain>
    </source>
</reference>
<comment type="cofactor">
    <cofactor evidence="1">
        <name>Mg(2+)</name>
        <dbReference type="ChEBI" id="CHEBI:18420"/>
    </cofactor>
</comment>
<evidence type="ECO:0000256" key="12">
    <source>
        <dbReference type="ARBA" id="ARBA00022989"/>
    </source>
</evidence>
<evidence type="ECO:0000256" key="7">
    <source>
        <dbReference type="ARBA" id="ARBA00022723"/>
    </source>
</evidence>
<keyword evidence="13" id="KW-0472">Membrane</keyword>
<comment type="subcellular location">
    <subcellularLocation>
        <location evidence="2">Membrane</location>
        <topology evidence="2">Single-pass membrane protein</topology>
    </subcellularLocation>
    <subcellularLocation>
        <location evidence="14">Plastid</location>
        <location evidence="14">Chloroplast outer membrane</location>
    </subcellularLocation>
</comment>